<evidence type="ECO:0000256" key="1">
    <source>
        <dbReference type="SAM" id="MobiDB-lite"/>
    </source>
</evidence>
<evidence type="ECO:0000313" key="2">
    <source>
        <dbReference type="EMBL" id="CAJ2511362.1"/>
    </source>
</evidence>
<gene>
    <name evidence="2" type="ORF">KHLLAP_LOCUS11830</name>
</gene>
<sequence length="235" mass="25306">MASNLSAPALVAPVQPSTPSISLQTARLEKASAPTDLPPREKLPAASPAPDLATLRQLTHASALTRIRAKIQHGAFVAEAGNFAAVACWEPLSVQKPLVTDLNEGDTSRPLFAGFARAIEGMVAEHLRPVAERVSEGRYWHLSLMARDPEVEYVPGAVRAVLAPFMRRFVEREIEVEGGMAIGPAPVWLEAGSERARDVYAHFGFRVVDAVETAGVKTWGMIYTGDSRVEDDGVA</sequence>
<feature type="region of interest" description="Disordered" evidence="1">
    <location>
        <begin position="29"/>
        <end position="48"/>
    </location>
</feature>
<reference evidence="2" key="1">
    <citation type="submission" date="2023-10" db="EMBL/GenBank/DDBJ databases">
        <authorList>
            <person name="Hackl T."/>
        </authorList>
    </citation>
    <scope>NUCLEOTIDE SEQUENCE</scope>
</reference>
<proteinExistence type="predicted"/>
<accession>A0AAI8VUK4</accession>
<dbReference type="EMBL" id="CAUWAG010000018">
    <property type="protein sequence ID" value="CAJ2511362.1"/>
    <property type="molecule type" value="Genomic_DNA"/>
</dbReference>
<protein>
    <submittedName>
        <fullName evidence="2">Uu.00g069870.m01.CDS01</fullName>
    </submittedName>
</protein>
<keyword evidence="3" id="KW-1185">Reference proteome</keyword>
<dbReference type="AlphaFoldDB" id="A0AAI8VUK4"/>
<name>A0AAI8VUK4_9PEZI</name>
<comment type="caution">
    <text evidence="2">The sequence shown here is derived from an EMBL/GenBank/DDBJ whole genome shotgun (WGS) entry which is preliminary data.</text>
</comment>
<dbReference type="Proteomes" id="UP001295740">
    <property type="component" value="Unassembled WGS sequence"/>
</dbReference>
<organism evidence="2 3">
    <name type="scientific">Anthostomella pinea</name>
    <dbReference type="NCBI Taxonomy" id="933095"/>
    <lineage>
        <taxon>Eukaryota</taxon>
        <taxon>Fungi</taxon>
        <taxon>Dikarya</taxon>
        <taxon>Ascomycota</taxon>
        <taxon>Pezizomycotina</taxon>
        <taxon>Sordariomycetes</taxon>
        <taxon>Xylariomycetidae</taxon>
        <taxon>Xylariales</taxon>
        <taxon>Xylariaceae</taxon>
        <taxon>Anthostomella</taxon>
    </lineage>
</organism>
<evidence type="ECO:0000313" key="3">
    <source>
        <dbReference type="Proteomes" id="UP001295740"/>
    </source>
</evidence>
<dbReference type="Gene3D" id="3.40.630.30">
    <property type="match status" value="1"/>
</dbReference>